<dbReference type="InterPro" id="IPR039455">
    <property type="entry name" value="EPFL"/>
</dbReference>
<keyword evidence="3 7" id="KW-0217">Developmental protein</keyword>
<dbReference type="Pfam" id="PF17181">
    <property type="entry name" value="EPF"/>
    <property type="match status" value="1"/>
</dbReference>
<evidence type="ECO:0000313" key="8">
    <source>
        <dbReference type="EMBL" id="KZV19369.1"/>
    </source>
</evidence>
<keyword evidence="4 7" id="KW-0964">Secreted</keyword>
<dbReference type="GO" id="GO:0005576">
    <property type="term" value="C:extracellular region"/>
    <property type="evidence" value="ECO:0007669"/>
    <property type="project" value="UniProtKB-SubCell"/>
</dbReference>
<comment type="subcellular location">
    <subcellularLocation>
        <location evidence="1 7">Secreted</location>
    </subcellularLocation>
</comment>
<evidence type="ECO:0000256" key="6">
    <source>
        <dbReference type="ARBA" id="ARBA00023157"/>
    </source>
</evidence>
<evidence type="ECO:0000256" key="4">
    <source>
        <dbReference type="ARBA" id="ARBA00022525"/>
    </source>
</evidence>
<evidence type="ECO:0000256" key="2">
    <source>
        <dbReference type="ARBA" id="ARBA00008127"/>
    </source>
</evidence>
<organism evidence="8 9">
    <name type="scientific">Dorcoceras hygrometricum</name>
    <dbReference type="NCBI Taxonomy" id="472368"/>
    <lineage>
        <taxon>Eukaryota</taxon>
        <taxon>Viridiplantae</taxon>
        <taxon>Streptophyta</taxon>
        <taxon>Embryophyta</taxon>
        <taxon>Tracheophyta</taxon>
        <taxon>Spermatophyta</taxon>
        <taxon>Magnoliopsida</taxon>
        <taxon>eudicotyledons</taxon>
        <taxon>Gunneridae</taxon>
        <taxon>Pentapetalae</taxon>
        <taxon>asterids</taxon>
        <taxon>lamiids</taxon>
        <taxon>Lamiales</taxon>
        <taxon>Gesneriaceae</taxon>
        <taxon>Didymocarpoideae</taxon>
        <taxon>Trichosporeae</taxon>
        <taxon>Loxocarpinae</taxon>
        <taxon>Dorcoceras</taxon>
    </lineage>
</organism>
<gene>
    <name evidence="8" type="ORF">F511_25104</name>
</gene>
<comment type="function">
    <text evidence="7">Controls stomatal patterning.</text>
</comment>
<keyword evidence="5 7" id="KW-0732">Signal</keyword>
<evidence type="ECO:0000256" key="7">
    <source>
        <dbReference type="RuleBase" id="RU367102"/>
    </source>
</evidence>
<feature type="chain" id="PRO_5027166267" description="Epidermal patterning factor-like protein" evidence="7">
    <location>
        <begin position="27"/>
        <end position="91"/>
    </location>
</feature>
<evidence type="ECO:0000256" key="5">
    <source>
        <dbReference type="ARBA" id="ARBA00022729"/>
    </source>
</evidence>
<evidence type="ECO:0000256" key="1">
    <source>
        <dbReference type="ARBA" id="ARBA00004613"/>
    </source>
</evidence>
<evidence type="ECO:0000256" key="3">
    <source>
        <dbReference type="ARBA" id="ARBA00022473"/>
    </source>
</evidence>
<feature type="signal peptide" evidence="7">
    <location>
        <begin position="1"/>
        <end position="26"/>
    </location>
</feature>
<dbReference type="EMBL" id="KV016701">
    <property type="protein sequence ID" value="KZV19369.1"/>
    <property type="molecule type" value="Genomic_DNA"/>
</dbReference>
<name>A0A2Z7AJU6_9LAMI</name>
<evidence type="ECO:0000313" key="9">
    <source>
        <dbReference type="Proteomes" id="UP000250235"/>
    </source>
</evidence>
<dbReference type="PANTHER" id="PTHR33109">
    <property type="entry name" value="EPIDERMAL PATTERNING FACTOR-LIKE PROTEIN 4"/>
    <property type="match status" value="1"/>
</dbReference>
<keyword evidence="9" id="KW-1185">Reference proteome</keyword>
<protein>
    <recommendedName>
        <fullName evidence="7">Epidermal patterning factor-like protein</fullName>
    </recommendedName>
</protein>
<comment type="similarity">
    <text evidence="2 7">Belongs to the plant cysteine rich small secretory peptide family. Epidermal patterning factor subfamily.</text>
</comment>
<keyword evidence="6" id="KW-1015">Disulfide bond</keyword>
<accession>A0A2Z7AJU6</accession>
<dbReference type="AlphaFoldDB" id="A0A2Z7AJU6"/>
<proteinExistence type="inferred from homology"/>
<dbReference type="Proteomes" id="UP000250235">
    <property type="component" value="Unassembled WGS sequence"/>
</dbReference>
<dbReference type="GO" id="GO:0010052">
    <property type="term" value="P:guard cell differentiation"/>
    <property type="evidence" value="ECO:0007669"/>
    <property type="project" value="UniProtKB-UniRule"/>
</dbReference>
<dbReference type="OrthoDB" id="1937916at2759"/>
<reference evidence="8 9" key="1">
    <citation type="journal article" date="2015" name="Proc. Natl. Acad. Sci. U.S.A.">
        <title>The resurrection genome of Boea hygrometrica: A blueprint for survival of dehydration.</title>
        <authorList>
            <person name="Xiao L."/>
            <person name="Yang G."/>
            <person name="Zhang L."/>
            <person name="Yang X."/>
            <person name="Zhao S."/>
            <person name="Ji Z."/>
            <person name="Zhou Q."/>
            <person name="Hu M."/>
            <person name="Wang Y."/>
            <person name="Chen M."/>
            <person name="Xu Y."/>
            <person name="Jin H."/>
            <person name="Xiao X."/>
            <person name="Hu G."/>
            <person name="Bao F."/>
            <person name="Hu Y."/>
            <person name="Wan P."/>
            <person name="Li L."/>
            <person name="Deng X."/>
            <person name="Kuang T."/>
            <person name="Xiang C."/>
            <person name="Zhu J.K."/>
            <person name="Oliver M.J."/>
            <person name="He Y."/>
        </authorList>
    </citation>
    <scope>NUCLEOTIDE SEQUENCE [LARGE SCALE GENOMIC DNA]</scope>
    <source>
        <strain evidence="9">cv. XS01</strain>
    </source>
</reference>
<dbReference type="PANTHER" id="PTHR33109:SF4">
    <property type="entry name" value="EPIDERMAL PATTERNING FACTOR-LIKE PROTEIN 6"/>
    <property type="match status" value="1"/>
</dbReference>
<sequence>MASSVTKKVFIIYITCLLFLFPVVFSGKSIEGRRLMGSAPPNCTGKCQGCVPCKRVLVDVPPTQVASPEWFHLVWRCSCGGKIFMPNGTPV</sequence>